<dbReference type="Proteomes" id="UP001210925">
    <property type="component" value="Unassembled WGS sequence"/>
</dbReference>
<dbReference type="GO" id="GO:0005524">
    <property type="term" value="F:ATP binding"/>
    <property type="evidence" value="ECO:0007669"/>
    <property type="project" value="UniProtKB-KW"/>
</dbReference>
<dbReference type="InterPro" id="IPR003593">
    <property type="entry name" value="AAA+_ATPase"/>
</dbReference>
<feature type="transmembrane region" description="Helical" evidence="3">
    <location>
        <begin position="285"/>
        <end position="303"/>
    </location>
</feature>
<dbReference type="PROSITE" id="PS00211">
    <property type="entry name" value="ABC_TRANSPORTER_1"/>
    <property type="match status" value="1"/>
</dbReference>
<feature type="domain" description="ABC transporter" evidence="4">
    <location>
        <begin position="1113"/>
        <end position="1346"/>
    </location>
</feature>
<dbReference type="CDD" id="cd03263">
    <property type="entry name" value="ABC_subfamily_A"/>
    <property type="match status" value="1"/>
</dbReference>
<dbReference type="FunFam" id="3.40.50.300:FF:002275">
    <property type="entry name" value="ATP-binding cassette, subfamily A (ABC1), member 16"/>
    <property type="match status" value="1"/>
</dbReference>
<dbReference type="InterPro" id="IPR017871">
    <property type="entry name" value="ABC_transporter-like_CS"/>
</dbReference>
<feature type="transmembrane region" description="Helical" evidence="3">
    <location>
        <begin position="1076"/>
        <end position="1095"/>
    </location>
</feature>
<dbReference type="GO" id="GO:0140359">
    <property type="term" value="F:ABC-type transporter activity"/>
    <property type="evidence" value="ECO:0007669"/>
    <property type="project" value="InterPro"/>
</dbReference>
<feature type="transmembrane region" description="Helical" evidence="3">
    <location>
        <begin position="1045"/>
        <end position="1064"/>
    </location>
</feature>
<dbReference type="Pfam" id="PF00005">
    <property type="entry name" value="ABC_tran"/>
    <property type="match status" value="2"/>
</dbReference>
<dbReference type="GO" id="GO:0005319">
    <property type="term" value="F:lipid transporter activity"/>
    <property type="evidence" value="ECO:0007669"/>
    <property type="project" value="TreeGrafter"/>
</dbReference>
<protein>
    <recommendedName>
        <fullName evidence="4">ABC transporter domain-containing protein</fullName>
    </recommendedName>
</protein>
<keyword evidence="1" id="KW-0547">Nucleotide-binding</keyword>
<evidence type="ECO:0000256" key="3">
    <source>
        <dbReference type="SAM" id="Phobius"/>
    </source>
</evidence>
<dbReference type="GO" id="GO:0016020">
    <property type="term" value="C:membrane"/>
    <property type="evidence" value="ECO:0007669"/>
    <property type="project" value="InterPro"/>
</dbReference>
<feature type="transmembrane region" description="Helical" evidence="3">
    <location>
        <begin position="183"/>
        <end position="200"/>
    </location>
</feature>
<dbReference type="PANTHER" id="PTHR19229">
    <property type="entry name" value="ATP-BINDING CASSETTE TRANSPORTER SUBFAMILY A ABCA"/>
    <property type="match status" value="1"/>
</dbReference>
<keyword evidence="3" id="KW-1133">Transmembrane helix</keyword>
<dbReference type="SMART" id="SM00382">
    <property type="entry name" value="AAA"/>
    <property type="match status" value="2"/>
</dbReference>
<feature type="transmembrane region" description="Helical" evidence="3">
    <location>
        <begin position="220"/>
        <end position="245"/>
    </location>
</feature>
<dbReference type="PANTHER" id="PTHR19229:SF250">
    <property type="entry name" value="ABC TRANSPORTER DOMAIN-CONTAINING PROTEIN-RELATED"/>
    <property type="match status" value="1"/>
</dbReference>
<evidence type="ECO:0000313" key="6">
    <source>
        <dbReference type="Proteomes" id="UP001210925"/>
    </source>
</evidence>
<feature type="transmembrane region" description="Helical" evidence="3">
    <location>
        <begin position="909"/>
        <end position="928"/>
    </location>
</feature>
<dbReference type="EMBL" id="JADGKB010000028">
    <property type="protein sequence ID" value="KAJ3258407.1"/>
    <property type="molecule type" value="Genomic_DNA"/>
</dbReference>
<feature type="transmembrane region" description="Helical" evidence="3">
    <location>
        <begin position="963"/>
        <end position="981"/>
    </location>
</feature>
<reference evidence="5" key="1">
    <citation type="submission" date="2020-05" db="EMBL/GenBank/DDBJ databases">
        <title>Phylogenomic resolution of chytrid fungi.</title>
        <authorList>
            <person name="Stajich J.E."/>
            <person name="Amses K."/>
            <person name="Simmons R."/>
            <person name="Seto K."/>
            <person name="Myers J."/>
            <person name="Bonds A."/>
            <person name="Quandt C.A."/>
            <person name="Barry K."/>
            <person name="Liu P."/>
            <person name="Grigoriev I."/>
            <person name="Longcore J.E."/>
            <person name="James T.Y."/>
        </authorList>
    </citation>
    <scope>NUCLEOTIDE SEQUENCE</scope>
    <source>
        <strain evidence="5">PLAUS21</strain>
    </source>
</reference>
<evidence type="ECO:0000259" key="4">
    <source>
        <dbReference type="PROSITE" id="PS50893"/>
    </source>
</evidence>
<sequence>MIPWRTQTLAIIRLNFARQFLKSKLRIVILVLFLYSLLPFIVVKSLSASISRPDTHTVSPVVPLPMALDSTSLGLSFAHTYNLSIVDRSTFVSAPTASVLVNFTQFDTLTQTYDYTLTAVTNTDFNLIYLCISSSNCGFSPDINRLADVKYSIDQALLHLGTLKMFQTANFSFKNIFSSLNMYSDYFFFGICTMVISALFEDKKKGLKFGLFTTGIRRSTYYIGLFFTPVFISIIFSIVSLYMFLNLGGDSTAKGPLILLIFSSSFGYIAFAWICAQLVPTARGATLVVALYLVAGVLSQAFTKDLVDSLPYGVLILCCVNPRVALSLYQYIAGFSPSGKGFSSISVPYTAPSVNTLIITSICVTIGLILIATYLDSLEISQDEVRPIYYPIARFFEKPVEAKERDRIEPKLEQVKKEYPQTEKIQINNLHKLYKGSVSKALTSLNLEFYKGEIFGLLGYNGAGKSTFINILCGVISATEGSVEIFGFDAKKNRYDIAATTGVCSQQDILYDSLTTKEHLYYFGLMRGVSNSDINNRIEQLVTDLKIPADMLNTKSMSLSAGQKRKLGVALAFINDPELVVLDEMSSGVDPENRRVIWDFLMKKKKGRAILVCTHFMDEADIVCDRKAMLTLGQLVCVGSSSFLKQIYNTGYTLSVEKGQNVDKQFFIDWFKTHNVQVTCTKSNKEIDEFQISSNDLHLLNDFESDAGVMKMMKSFSIRENGLEQIFTNKELVDEKDITISPQEQNDLLDQMSSFVEPTVMEKTMFYLNFEMKRLYSSLVEIIFRMTFSIMLIVVLWVMIKVEGVDSTTTTTIPIAGDFLNRLLPSQFVMETSVASLLTDFPSRFVPINQTGSSISIGNIVTNQTDYVLTVYGGYAGAPFLAINSLFPSSISTTLEYITIKTQTVTDSAVVMAVHAVLQLLYADLIMNLSEDVADSREKIKFLLLSAGVPLGSYWAVNILRNLLISAIFIVFSISIIPSVYNFNAGVAFIYLLAPSIAASLIGSIFAKSVVRGLGQAIRLVGLLIFIVVLVVGGIKSWDCDSYNIFINVLFYLGPYLPLSVMMASATNCPIPSTGAMYGNVVIWLFVYLLLFVFYEMRHLLIKKIPAADDSFISFNGVTKVFGFFKSKKISVKNLNLKIQKNEMFAFLGPNGCGKTTTLSMLTAQALPTEGYIHMDSLHVASHKLEAIKKIGFCPQFDDLLIANMPVAEHLHLFCAMNGIPKENAEKYIQNLLNAFGIERFKDTPCGCLSGGTKRKVSAAIAVMLPRSLVVLDEASTGLDPLARQKLWNTVRLLNLNRTTIMTTHYISETSYCDKIAIMTEGNLRCCATEYELTKSNANGYKATIEFAAPQANLVDFLRSRVFSDDPEVKIGIDSVVGDIAIVDIKNFKLKLGMLVTRFSKLKEAKELKDFSLAGMTLEHVFLEMVRTRAPVSAKVGVA</sequence>
<keyword evidence="2" id="KW-0067">ATP-binding</keyword>
<keyword evidence="3" id="KW-0812">Transmembrane</keyword>
<feature type="transmembrane region" description="Helical" evidence="3">
    <location>
        <begin position="25"/>
        <end position="43"/>
    </location>
</feature>
<dbReference type="InterPro" id="IPR003439">
    <property type="entry name" value="ABC_transporter-like_ATP-bd"/>
</dbReference>
<proteinExistence type="predicted"/>
<feature type="transmembrane region" description="Helical" evidence="3">
    <location>
        <begin position="988"/>
        <end position="1007"/>
    </location>
</feature>
<feature type="domain" description="ABC transporter" evidence="4">
    <location>
        <begin position="425"/>
        <end position="657"/>
    </location>
</feature>
<keyword evidence="6" id="KW-1185">Reference proteome</keyword>
<feature type="transmembrane region" description="Helical" evidence="3">
    <location>
        <begin position="257"/>
        <end position="279"/>
    </location>
</feature>
<organism evidence="5 6">
    <name type="scientific">Boothiomyces macroporosus</name>
    <dbReference type="NCBI Taxonomy" id="261099"/>
    <lineage>
        <taxon>Eukaryota</taxon>
        <taxon>Fungi</taxon>
        <taxon>Fungi incertae sedis</taxon>
        <taxon>Chytridiomycota</taxon>
        <taxon>Chytridiomycota incertae sedis</taxon>
        <taxon>Chytridiomycetes</taxon>
        <taxon>Rhizophydiales</taxon>
        <taxon>Terramycetaceae</taxon>
        <taxon>Boothiomyces</taxon>
    </lineage>
</organism>
<feature type="transmembrane region" description="Helical" evidence="3">
    <location>
        <begin position="1013"/>
        <end position="1033"/>
    </location>
</feature>
<dbReference type="SUPFAM" id="SSF52540">
    <property type="entry name" value="P-loop containing nucleoside triphosphate hydrolases"/>
    <property type="match status" value="2"/>
</dbReference>
<gene>
    <name evidence="5" type="ORF">HK103_003695</name>
</gene>
<evidence type="ECO:0000256" key="1">
    <source>
        <dbReference type="ARBA" id="ARBA00022741"/>
    </source>
</evidence>
<keyword evidence="3" id="KW-0472">Membrane</keyword>
<dbReference type="Gene3D" id="3.40.50.300">
    <property type="entry name" value="P-loop containing nucleotide triphosphate hydrolases"/>
    <property type="match status" value="2"/>
</dbReference>
<dbReference type="InterPro" id="IPR026082">
    <property type="entry name" value="ABCA"/>
</dbReference>
<name>A0AAD5UI51_9FUNG</name>
<feature type="transmembrane region" description="Helical" evidence="3">
    <location>
        <begin position="352"/>
        <end position="375"/>
    </location>
</feature>
<feature type="transmembrane region" description="Helical" evidence="3">
    <location>
        <begin position="782"/>
        <end position="800"/>
    </location>
</feature>
<dbReference type="GO" id="GO:0016887">
    <property type="term" value="F:ATP hydrolysis activity"/>
    <property type="evidence" value="ECO:0007669"/>
    <property type="project" value="InterPro"/>
</dbReference>
<comment type="caution">
    <text evidence="5">The sequence shown here is derived from an EMBL/GenBank/DDBJ whole genome shotgun (WGS) entry which is preliminary data.</text>
</comment>
<evidence type="ECO:0000256" key="2">
    <source>
        <dbReference type="ARBA" id="ARBA00022840"/>
    </source>
</evidence>
<dbReference type="InterPro" id="IPR027417">
    <property type="entry name" value="P-loop_NTPase"/>
</dbReference>
<dbReference type="PROSITE" id="PS50893">
    <property type="entry name" value="ABC_TRANSPORTER_2"/>
    <property type="match status" value="2"/>
</dbReference>
<evidence type="ECO:0000313" key="5">
    <source>
        <dbReference type="EMBL" id="KAJ3258407.1"/>
    </source>
</evidence>
<accession>A0AAD5UI51</accession>